<dbReference type="InterPro" id="IPR036259">
    <property type="entry name" value="MFS_trans_sf"/>
</dbReference>
<gene>
    <name evidence="8" type="ORF">AN957_11885</name>
</gene>
<dbReference type="PANTHER" id="PTHR23523:SF2">
    <property type="entry name" value="2-NITROIMIDAZOLE TRANSPORTER"/>
    <property type="match status" value="1"/>
</dbReference>
<keyword evidence="3 6" id="KW-0812">Transmembrane</keyword>
<keyword evidence="9" id="KW-1185">Reference proteome</keyword>
<feature type="transmembrane region" description="Helical" evidence="6">
    <location>
        <begin position="304"/>
        <end position="327"/>
    </location>
</feature>
<feature type="transmembrane region" description="Helical" evidence="6">
    <location>
        <begin position="107"/>
        <end position="125"/>
    </location>
</feature>
<evidence type="ECO:0000256" key="2">
    <source>
        <dbReference type="ARBA" id="ARBA00022448"/>
    </source>
</evidence>
<dbReference type="AlphaFoldDB" id="A0A0Q3SI80"/>
<feature type="transmembrane region" description="Helical" evidence="6">
    <location>
        <begin position="54"/>
        <end position="72"/>
    </location>
</feature>
<dbReference type="Proteomes" id="UP000050996">
    <property type="component" value="Unassembled WGS sequence"/>
</dbReference>
<comment type="subcellular location">
    <subcellularLocation>
        <location evidence="1">Cell membrane</location>
        <topology evidence="1">Multi-pass membrane protein</topology>
    </subcellularLocation>
</comment>
<comment type="caution">
    <text evidence="8">The sequence shown here is derived from an EMBL/GenBank/DDBJ whole genome shotgun (WGS) entry which is preliminary data.</text>
</comment>
<dbReference type="Pfam" id="PF07690">
    <property type="entry name" value="MFS_1"/>
    <property type="match status" value="1"/>
</dbReference>
<dbReference type="PROSITE" id="PS50850">
    <property type="entry name" value="MFS"/>
    <property type="match status" value="1"/>
</dbReference>
<feature type="transmembrane region" description="Helical" evidence="6">
    <location>
        <begin position="251"/>
        <end position="269"/>
    </location>
</feature>
<dbReference type="RefSeq" id="WP_075209133.1">
    <property type="nucleotide sequence ID" value="NZ_LJIX01000006.1"/>
</dbReference>
<dbReference type="PATRIC" id="fig|1637975.4.peg.2184"/>
<keyword evidence="5 6" id="KW-0472">Membrane</keyword>
<feature type="transmembrane region" description="Helical" evidence="6">
    <location>
        <begin position="210"/>
        <end position="231"/>
    </location>
</feature>
<protein>
    <submittedName>
        <fullName evidence="8">Transporter</fullName>
    </submittedName>
</protein>
<dbReference type="SUPFAM" id="SSF103473">
    <property type="entry name" value="MFS general substrate transporter"/>
    <property type="match status" value="1"/>
</dbReference>
<evidence type="ECO:0000256" key="3">
    <source>
        <dbReference type="ARBA" id="ARBA00022692"/>
    </source>
</evidence>
<sequence length="398" mass="43285">MSLNMEQISVKRKNGLLLVVGIMLFASTLRVPLTSIGSLVPIIRDTLGVSNTIIGLVSTLPLLAFAFVSPFVPKIASRMGMERTIFLSMVILGLGIVIRPITGISTLFIGTILIGISISFGNVLLPSLIKMNFPFKVGLMTGFYALFKSVFGALASGLSVPISKIDSFGWQGALGIWVILVIISLFIWYSQVKNPVPKPELESDQKKTNMWTSFTAWQVTLFMGLQSLMYYTCLTWLPDILQFHGYSSSQAGWILSLMLFALIPVNFLIPVIADKMKNQKILGALTGAVFLLGTIGLFSANIVLITISVILIGIGCGSGYSLSMMFFTLRTKNGYEASELSGMAQSFGYFLAALGPILFGGLHDLIGSWITPLFMLLFIAMIIFITGVLAGRKVMINN</sequence>
<evidence type="ECO:0000256" key="5">
    <source>
        <dbReference type="ARBA" id="ARBA00023136"/>
    </source>
</evidence>
<dbReference type="EMBL" id="LJIX01000006">
    <property type="protein sequence ID" value="KQL19212.1"/>
    <property type="molecule type" value="Genomic_DNA"/>
</dbReference>
<feature type="domain" description="Major facilitator superfamily (MFS) profile" evidence="7">
    <location>
        <begin position="16"/>
        <end position="395"/>
    </location>
</feature>
<feature type="transmembrane region" description="Helical" evidence="6">
    <location>
        <begin position="369"/>
        <end position="390"/>
    </location>
</feature>
<evidence type="ECO:0000313" key="9">
    <source>
        <dbReference type="Proteomes" id="UP000050996"/>
    </source>
</evidence>
<proteinExistence type="predicted"/>
<feature type="transmembrane region" description="Helical" evidence="6">
    <location>
        <begin position="137"/>
        <end position="162"/>
    </location>
</feature>
<accession>A0A0Q3SI80</accession>
<dbReference type="PANTHER" id="PTHR23523">
    <property type="match status" value="1"/>
</dbReference>
<dbReference type="InterPro" id="IPR011701">
    <property type="entry name" value="MFS"/>
</dbReference>
<reference evidence="8 9" key="1">
    <citation type="submission" date="2015-09" db="EMBL/GenBank/DDBJ databases">
        <title>Genome sequencing project for genomic taxonomy and phylogenomics of Bacillus-like bacteria.</title>
        <authorList>
            <person name="Liu B."/>
            <person name="Wang J."/>
            <person name="Zhu Y."/>
            <person name="Liu G."/>
            <person name="Chen Q."/>
            <person name="Chen Z."/>
            <person name="Lan J."/>
            <person name="Che J."/>
            <person name="Ge C."/>
            <person name="Shi H."/>
            <person name="Pan Z."/>
            <person name="Liu X."/>
        </authorList>
    </citation>
    <scope>NUCLEOTIDE SEQUENCE [LARGE SCALE GENOMIC DNA]</scope>
    <source>
        <strain evidence="8 9">FJAT-18043</strain>
    </source>
</reference>
<organism evidence="8 9">
    <name type="scientific">Cytobacillus solani</name>
    <dbReference type="NCBI Taxonomy" id="1637975"/>
    <lineage>
        <taxon>Bacteria</taxon>
        <taxon>Bacillati</taxon>
        <taxon>Bacillota</taxon>
        <taxon>Bacilli</taxon>
        <taxon>Bacillales</taxon>
        <taxon>Bacillaceae</taxon>
        <taxon>Cytobacillus</taxon>
    </lineage>
</organism>
<dbReference type="GO" id="GO:0022857">
    <property type="term" value="F:transmembrane transporter activity"/>
    <property type="evidence" value="ECO:0007669"/>
    <property type="project" value="InterPro"/>
</dbReference>
<dbReference type="InterPro" id="IPR052524">
    <property type="entry name" value="MFS_Cyanate_Porter"/>
</dbReference>
<evidence type="ECO:0000259" key="7">
    <source>
        <dbReference type="PROSITE" id="PS50850"/>
    </source>
</evidence>
<evidence type="ECO:0000313" key="8">
    <source>
        <dbReference type="EMBL" id="KQL19212.1"/>
    </source>
</evidence>
<evidence type="ECO:0000256" key="6">
    <source>
        <dbReference type="SAM" id="Phobius"/>
    </source>
</evidence>
<dbReference type="Gene3D" id="1.20.1250.20">
    <property type="entry name" value="MFS general substrate transporter like domains"/>
    <property type="match status" value="2"/>
</dbReference>
<feature type="transmembrane region" description="Helical" evidence="6">
    <location>
        <begin position="281"/>
        <end position="298"/>
    </location>
</feature>
<dbReference type="STRING" id="1637975.AN957_11885"/>
<feature type="transmembrane region" description="Helical" evidence="6">
    <location>
        <begin position="84"/>
        <end position="101"/>
    </location>
</feature>
<name>A0A0Q3SI80_9BACI</name>
<feature type="transmembrane region" description="Helical" evidence="6">
    <location>
        <begin position="168"/>
        <end position="189"/>
    </location>
</feature>
<keyword evidence="2" id="KW-0813">Transport</keyword>
<feature type="transmembrane region" description="Helical" evidence="6">
    <location>
        <begin position="347"/>
        <end position="363"/>
    </location>
</feature>
<keyword evidence="4 6" id="KW-1133">Transmembrane helix</keyword>
<dbReference type="CDD" id="cd17339">
    <property type="entry name" value="MFS_NIMT_CynX_like"/>
    <property type="match status" value="1"/>
</dbReference>
<evidence type="ECO:0000256" key="1">
    <source>
        <dbReference type="ARBA" id="ARBA00004651"/>
    </source>
</evidence>
<dbReference type="GO" id="GO:0005886">
    <property type="term" value="C:plasma membrane"/>
    <property type="evidence" value="ECO:0007669"/>
    <property type="project" value="UniProtKB-SubCell"/>
</dbReference>
<dbReference type="InterPro" id="IPR020846">
    <property type="entry name" value="MFS_dom"/>
</dbReference>
<evidence type="ECO:0000256" key="4">
    <source>
        <dbReference type="ARBA" id="ARBA00022989"/>
    </source>
</evidence>